<dbReference type="RefSeq" id="YP_009801243.1">
    <property type="nucleotide sequence ID" value="NC_047966.1"/>
</dbReference>
<sequence length="65" mass="7326">MATVVVTVPGKLSVFGQYLSLRKVEHRDSVIHISSAGVLVIKDRWRDNTRKAYAAGEWLDAEEKK</sequence>
<keyword evidence="2" id="KW-1185">Reference proteome</keyword>
<organism evidence="1 2">
    <name type="scientific">Aeromonas phage 25AhydR2PP</name>
    <dbReference type="NCBI Taxonomy" id="2163976"/>
    <lineage>
        <taxon>Viruses</taxon>
        <taxon>Duplodnaviria</taxon>
        <taxon>Heunggongvirae</taxon>
        <taxon>Uroviricota</taxon>
        <taxon>Caudoviricetes</taxon>
        <taxon>Autographivirales</taxon>
        <taxon>Autonotataviridae</taxon>
        <taxon>Aerosvirus</taxon>
        <taxon>Aerosvirus av25AhydR2PP</taxon>
    </lineage>
</organism>
<dbReference type="KEGG" id="vg:54991754"/>
<protein>
    <submittedName>
        <fullName evidence="1">Uncharacterized protein</fullName>
    </submittedName>
</protein>
<dbReference type="Proteomes" id="UP000246930">
    <property type="component" value="Segment"/>
</dbReference>
<proteinExistence type="predicted"/>
<evidence type="ECO:0000313" key="1">
    <source>
        <dbReference type="EMBL" id="AWH15429.1"/>
    </source>
</evidence>
<evidence type="ECO:0000313" key="2">
    <source>
        <dbReference type="Proteomes" id="UP000246930"/>
    </source>
</evidence>
<reference evidence="1" key="1">
    <citation type="submission" date="2018-03" db="EMBL/GenBank/DDBJ databases">
        <title>Complete genome sequences of new Aeromonas and Pseudomonas phages promising in phage therapy dedicated to aquaculture.</title>
        <authorList>
            <person name="Kolsut J."/>
            <person name="Wojcik E."/>
            <person name="Wojtasik A."/>
            <person name="Dastych J."/>
        </authorList>
    </citation>
    <scope>NUCLEOTIDE SEQUENCE [LARGE SCALE GENOMIC DNA]</scope>
</reference>
<dbReference type="EMBL" id="MH179473">
    <property type="protein sequence ID" value="AWH15429.1"/>
    <property type="molecule type" value="Genomic_DNA"/>
</dbReference>
<accession>A0A2S1PFS8</accession>
<dbReference type="GeneID" id="54991754"/>
<name>A0A2S1PFS8_9CAUD</name>